<evidence type="ECO:0000256" key="5">
    <source>
        <dbReference type="ARBA" id="ARBA00023242"/>
    </source>
</evidence>
<keyword evidence="2" id="KW-0677">Repeat</keyword>
<feature type="non-terminal residue" evidence="10">
    <location>
        <position position="138"/>
    </location>
</feature>
<dbReference type="PROSITE" id="PS50157">
    <property type="entry name" value="ZINC_FINGER_C2H2_2"/>
    <property type="match status" value="3"/>
</dbReference>
<dbReference type="RefSeq" id="XP_027200611.1">
    <property type="nucleotide sequence ID" value="XM_027344810.1"/>
</dbReference>
<keyword evidence="5" id="KW-0539">Nucleus</keyword>
<dbReference type="PANTHER" id="PTHR24388:SF53">
    <property type="entry name" value="CHORION TRANSCRIPTION FACTOR CF2-RELATED"/>
    <property type="match status" value="1"/>
</dbReference>
<dbReference type="KEGG" id="dpte:113794682"/>
<gene>
    <name evidence="10" type="primary">LOC113794682</name>
</gene>
<keyword evidence="1" id="KW-0479">Metal-binding</keyword>
<dbReference type="GO" id="GO:0000981">
    <property type="term" value="F:DNA-binding transcription factor activity, RNA polymerase II-specific"/>
    <property type="evidence" value="ECO:0007669"/>
    <property type="project" value="TreeGrafter"/>
</dbReference>
<organism evidence="9 10">
    <name type="scientific">Dermatophagoides pteronyssinus</name>
    <name type="common">European house dust mite</name>
    <dbReference type="NCBI Taxonomy" id="6956"/>
    <lineage>
        <taxon>Eukaryota</taxon>
        <taxon>Metazoa</taxon>
        <taxon>Ecdysozoa</taxon>
        <taxon>Arthropoda</taxon>
        <taxon>Chelicerata</taxon>
        <taxon>Arachnida</taxon>
        <taxon>Acari</taxon>
        <taxon>Acariformes</taxon>
        <taxon>Sarcoptiformes</taxon>
        <taxon>Astigmata</taxon>
        <taxon>Psoroptidia</taxon>
        <taxon>Analgoidea</taxon>
        <taxon>Pyroglyphidae</taxon>
        <taxon>Dermatophagoidinae</taxon>
        <taxon>Dermatophagoides</taxon>
    </lineage>
</organism>
<evidence type="ECO:0000256" key="3">
    <source>
        <dbReference type="ARBA" id="ARBA00022771"/>
    </source>
</evidence>
<dbReference type="Proteomes" id="UP000515146">
    <property type="component" value="Unplaced"/>
</dbReference>
<dbReference type="GO" id="GO:0000978">
    <property type="term" value="F:RNA polymerase II cis-regulatory region sequence-specific DNA binding"/>
    <property type="evidence" value="ECO:0007669"/>
    <property type="project" value="TreeGrafter"/>
</dbReference>
<dbReference type="InterPro" id="IPR013087">
    <property type="entry name" value="Znf_C2H2_type"/>
</dbReference>
<evidence type="ECO:0000256" key="1">
    <source>
        <dbReference type="ARBA" id="ARBA00022723"/>
    </source>
</evidence>
<dbReference type="InParanoid" id="A0A6P6Y6H4"/>
<sequence>MIAFPASSLSTSTTLTSSASSEQLSFWPWIGLSIQLNIPIFLLPNNIINNHCYICHRCGHSYSQPNPLKIHLIRLHTCSYCGKVYTRKYGLKIHIRTHTGIKPLSCRYCGRSFSDPSNLNKHMRLHTQQQQQQQQQLG</sequence>
<evidence type="ECO:0000259" key="8">
    <source>
        <dbReference type="PROSITE" id="PS50157"/>
    </source>
</evidence>
<feature type="domain" description="C2H2-type" evidence="8">
    <location>
        <begin position="53"/>
        <end position="77"/>
    </location>
</feature>
<keyword evidence="9" id="KW-1185">Reference proteome</keyword>
<reference evidence="10" key="1">
    <citation type="submission" date="2025-08" db="UniProtKB">
        <authorList>
            <consortium name="RefSeq"/>
        </authorList>
    </citation>
    <scope>IDENTIFICATION</scope>
    <source>
        <strain evidence="10">Airmid</strain>
    </source>
</reference>
<protein>
    <submittedName>
        <fullName evidence="10">Zinc finger protein 846-like</fullName>
    </submittedName>
</protein>
<evidence type="ECO:0000256" key="7">
    <source>
        <dbReference type="PROSITE-ProRule" id="PRU00042"/>
    </source>
</evidence>
<evidence type="ECO:0000313" key="10">
    <source>
        <dbReference type="RefSeq" id="XP_027200611.1"/>
    </source>
</evidence>
<evidence type="ECO:0000256" key="2">
    <source>
        <dbReference type="ARBA" id="ARBA00022737"/>
    </source>
</evidence>
<dbReference type="SMART" id="SM00355">
    <property type="entry name" value="ZnF_C2H2"/>
    <property type="match status" value="3"/>
</dbReference>
<keyword evidence="3 7" id="KW-0863">Zinc-finger</keyword>
<dbReference type="FunFam" id="3.30.160.60:FF:000110">
    <property type="entry name" value="Zinc finger protein-like"/>
    <property type="match status" value="1"/>
</dbReference>
<dbReference type="SUPFAM" id="SSF57667">
    <property type="entry name" value="beta-beta-alpha zinc fingers"/>
    <property type="match status" value="1"/>
</dbReference>
<keyword evidence="4" id="KW-0862">Zinc</keyword>
<feature type="domain" description="C2H2-type" evidence="8">
    <location>
        <begin position="104"/>
        <end position="131"/>
    </location>
</feature>
<dbReference type="GO" id="GO:0008270">
    <property type="term" value="F:zinc ion binding"/>
    <property type="evidence" value="ECO:0007669"/>
    <property type="project" value="UniProtKB-KW"/>
</dbReference>
<dbReference type="Pfam" id="PF00096">
    <property type="entry name" value="zf-C2H2"/>
    <property type="match status" value="2"/>
</dbReference>
<name>A0A6P6Y6H4_DERPT</name>
<dbReference type="AlphaFoldDB" id="A0A6P6Y6H4"/>
<evidence type="ECO:0000256" key="4">
    <source>
        <dbReference type="ARBA" id="ARBA00022833"/>
    </source>
</evidence>
<dbReference type="PROSITE" id="PS00028">
    <property type="entry name" value="ZINC_FINGER_C2H2_1"/>
    <property type="match status" value="3"/>
</dbReference>
<dbReference type="OrthoDB" id="6513347at2759"/>
<evidence type="ECO:0000256" key="6">
    <source>
        <dbReference type="ARBA" id="ARBA00037948"/>
    </source>
</evidence>
<comment type="similarity">
    <text evidence="6">Belongs to the snail C2H2-type zinc-finger protein family.</text>
</comment>
<evidence type="ECO:0000313" key="9">
    <source>
        <dbReference type="Proteomes" id="UP000515146"/>
    </source>
</evidence>
<dbReference type="InterPro" id="IPR050527">
    <property type="entry name" value="Snail/Krueppel_Znf"/>
</dbReference>
<dbReference type="Gene3D" id="3.30.160.60">
    <property type="entry name" value="Classic Zinc Finger"/>
    <property type="match status" value="3"/>
</dbReference>
<proteinExistence type="inferred from homology"/>
<dbReference type="PANTHER" id="PTHR24388">
    <property type="entry name" value="ZINC FINGER PROTEIN"/>
    <property type="match status" value="1"/>
</dbReference>
<dbReference type="InterPro" id="IPR036236">
    <property type="entry name" value="Znf_C2H2_sf"/>
</dbReference>
<feature type="domain" description="C2H2-type" evidence="8">
    <location>
        <begin position="76"/>
        <end position="103"/>
    </location>
</feature>
<dbReference type="FunFam" id="3.30.160.60:FF:000616">
    <property type="entry name" value="PR domain zinc finger protein 13"/>
    <property type="match status" value="1"/>
</dbReference>
<accession>A0A6P6Y6H4</accession>